<evidence type="ECO:0008006" key="3">
    <source>
        <dbReference type="Google" id="ProtNLM"/>
    </source>
</evidence>
<comment type="caution">
    <text evidence="1">The sequence shown here is derived from an EMBL/GenBank/DDBJ whole genome shotgun (WGS) entry which is preliminary data.</text>
</comment>
<keyword evidence="2" id="KW-1185">Reference proteome</keyword>
<proteinExistence type="predicted"/>
<evidence type="ECO:0000313" key="1">
    <source>
        <dbReference type="EMBL" id="KAK7251573.1"/>
    </source>
</evidence>
<name>A0AAN9HUW6_CROPI</name>
<dbReference type="Proteomes" id="UP001372338">
    <property type="component" value="Unassembled WGS sequence"/>
</dbReference>
<reference evidence="1 2" key="1">
    <citation type="submission" date="2024-01" db="EMBL/GenBank/DDBJ databases">
        <title>The genomes of 5 underutilized Papilionoideae crops provide insights into root nodulation and disease resistanc.</title>
        <authorList>
            <person name="Yuan L."/>
        </authorList>
    </citation>
    <scope>NUCLEOTIDE SEQUENCE [LARGE SCALE GENOMIC DNA]</scope>
    <source>
        <strain evidence="1">ZHUSHIDOU_FW_LH</strain>
        <tissue evidence="1">Leaf</tissue>
    </source>
</reference>
<evidence type="ECO:0000313" key="2">
    <source>
        <dbReference type="Proteomes" id="UP001372338"/>
    </source>
</evidence>
<organism evidence="1 2">
    <name type="scientific">Crotalaria pallida</name>
    <name type="common">Smooth rattlebox</name>
    <name type="synonym">Crotalaria striata</name>
    <dbReference type="NCBI Taxonomy" id="3830"/>
    <lineage>
        <taxon>Eukaryota</taxon>
        <taxon>Viridiplantae</taxon>
        <taxon>Streptophyta</taxon>
        <taxon>Embryophyta</taxon>
        <taxon>Tracheophyta</taxon>
        <taxon>Spermatophyta</taxon>
        <taxon>Magnoliopsida</taxon>
        <taxon>eudicotyledons</taxon>
        <taxon>Gunneridae</taxon>
        <taxon>Pentapetalae</taxon>
        <taxon>rosids</taxon>
        <taxon>fabids</taxon>
        <taxon>Fabales</taxon>
        <taxon>Fabaceae</taxon>
        <taxon>Papilionoideae</taxon>
        <taxon>50 kb inversion clade</taxon>
        <taxon>genistoids sensu lato</taxon>
        <taxon>core genistoids</taxon>
        <taxon>Crotalarieae</taxon>
        <taxon>Crotalaria</taxon>
    </lineage>
</organism>
<gene>
    <name evidence="1" type="ORF">RIF29_34887</name>
</gene>
<dbReference type="PANTHER" id="PTHR35461:SF3">
    <property type="entry name" value="OVATE DOMAIN-CONTAINING PROTEIN"/>
    <property type="match status" value="1"/>
</dbReference>
<dbReference type="EMBL" id="JAYWIO010000007">
    <property type="protein sequence ID" value="KAK7251573.1"/>
    <property type="molecule type" value="Genomic_DNA"/>
</dbReference>
<sequence length="218" mass="25876">MLLKSSISNTKKFFQKTLHNFKSFFIPLYQKLPKTPPHNSSVAVFYNQSYKDLEKFYNDFTEQWDSEKEKATKSRRIKKKGELAICNESCTMNNANNENTKEEEDPMEKIEKCENENNKRSLTYQRVRHDEHEEDIAFNSMVEKKLKELEKLDKSNVDYVLDIEEVLHYYSRLTCPTYLEIVDKFFMEMCSEFFGPSRPINITPPSVHSRPKLRSLKS</sequence>
<protein>
    <recommendedName>
        <fullName evidence="3">OVATE domain-containing protein</fullName>
    </recommendedName>
</protein>
<dbReference type="PANTHER" id="PTHR35461">
    <property type="entry name" value="BNAANNG14610D PROTEIN"/>
    <property type="match status" value="1"/>
</dbReference>
<dbReference type="AlphaFoldDB" id="A0AAN9HUW6"/>
<accession>A0AAN9HUW6</accession>